<accession>A0ABX6THZ3</accession>
<feature type="signal peptide" evidence="1">
    <location>
        <begin position="1"/>
        <end position="19"/>
    </location>
</feature>
<evidence type="ECO:0008006" key="4">
    <source>
        <dbReference type="Google" id="ProtNLM"/>
    </source>
</evidence>
<dbReference type="RefSeq" id="WP_169501927.1">
    <property type="nucleotide sequence ID" value="NZ_CP061171.1"/>
</dbReference>
<name>A0ABX6THZ3_9SPHI</name>
<dbReference type="Proteomes" id="UP000516439">
    <property type="component" value="Chromosome"/>
</dbReference>
<dbReference type="EMBL" id="CP061171">
    <property type="protein sequence ID" value="QNR85096.1"/>
    <property type="molecule type" value="Genomic_DNA"/>
</dbReference>
<keyword evidence="3" id="KW-1185">Reference proteome</keyword>
<evidence type="ECO:0000256" key="1">
    <source>
        <dbReference type="SAM" id="SignalP"/>
    </source>
</evidence>
<feature type="chain" id="PRO_5045855417" description="Outer membrane protein beta-barrel domain-containing protein" evidence="1">
    <location>
        <begin position="20"/>
        <end position="192"/>
    </location>
</feature>
<sequence length="192" mass="21187">MQKHVLTLLLVCINVFVFAQQDTLHKNHRFYYGIGLSGGKGTEDGGYGELHIYLQRKTNYIAFKSSGISKFELFGDEPNPSISDVGIIVGKSYSFDRYFNLKFGAGLAFTEQISRGAFLYNTCKSMFCLLDHDVYETIATRTIGVPLEVKTSFLVGRAAALTIGISANLNGAKNFCGFSVGVTLGRLRDRAR</sequence>
<keyword evidence="1" id="KW-0732">Signal</keyword>
<evidence type="ECO:0000313" key="3">
    <source>
        <dbReference type="Proteomes" id="UP000516439"/>
    </source>
</evidence>
<reference evidence="2 3" key="1">
    <citation type="submission" date="2020-09" db="EMBL/GenBank/DDBJ databases">
        <title>Pedobacter sp. SW-16 isolated from soil near Yeocheon.</title>
        <authorList>
            <person name="Im H.S."/>
            <person name="Joung Y."/>
            <person name="Lee S.-S."/>
        </authorList>
    </citation>
    <scope>NUCLEOTIDE SEQUENCE [LARGE SCALE GENOMIC DNA]</scope>
    <source>
        <strain evidence="2 3">SW-16</strain>
    </source>
</reference>
<organism evidence="2 3">
    <name type="scientific">Pedobacter riviphilus</name>
    <dbReference type="NCBI Taxonomy" id="2766984"/>
    <lineage>
        <taxon>Bacteria</taxon>
        <taxon>Pseudomonadati</taxon>
        <taxon>Bacteroidota</taxon>
        <taxon>Sphingobacteriia</taxon>
        <taxon>Sphingobacteriales</taxon>
        <taxon>Sphingobacteriaceae</taxon>
        <taxon>Pedobacter</taxon>
    </lineage>
</organism>
<proteinExistence type="predicted"/>
<gene>
    <name evidence="2" type="ORF">H9N25_00890</name>
</gene>
<evidence type="ECO:0000313" key="2">
    <source>
        <dbReference type="EMBL" id="QNR85096.1"/>
    </source>
</evidence>
<protein>
    <recommendedName>
        <fullName evidence="4">Outer membrane protein beta-barrel domain-containing protein</fullName>
    </recommendedName>
</protein>